<name>A0ABW4E5M0_9LACO</name>
<protein>
    <submittedName>
        <fullName evidence="1">Lactate dehydrogenase</fullName>
    </submittedName>
</protein>
<dbReference type="RefSeq" id="WP_125750736.1">
    <property type="nucleotide sequence ID" value="NZ_JBHTON010000007.1"/>
</dbReference>
<comment type="caution">
    <text evidence="1">The sequence shown here is derived from an EMBL/GenBank/DDBJ whole genome shotgun (WGS) entry which is preliminary data.</text>
</comment>
<proteinExistence type="predicted"/>
<sequence length="293" mass="30521">MQKIVVCGQSRATVAITAHLLRQSQRFEVALAALDLEALEMASLAVLSTLGANQFAKATSKTLGEADILVITDYGSYGANDWREQMLAQMRKVISNAMAAGFQGKILVAAHEDGLMTYFAQRFSGLAKTVVFGLGTMGLTSCFEKTVATALSVPRAAVTAYVVGGLMTPVYVWSRAYVAATPLLSLLQPEAGQAHPLLSAVPQACAAFAAADAAMLWPPLVVRVLAALAGEVLLAPLTVITARGTYATPMLADADGVRPLADLTGAEAEEAALETLLADQAAVITAIEKGEPA</sequence>
<evidence type="ECO:0000313" key="2">
    <source>
        <dbReference type="Proteomes" id="UP001597252"/>
    </source>
</evidence>
<dbReference type="InterPro" id="IPR036291">
    <property type="entry name" value="NAD(P)-bd_dom_sf"/>
</dbReference>
<evidence type="ECO:0000313" key="1">
    <source>
        <dbReference type="EMBL" id="MFD1484283.1"/>
    </source>
</evidence>
<keyword evidence="2" id="KW-1185">Reference proteome</keyword>
<dbReference type="Gene3D" id="3.40.50.720">
    <property type="entry name" value="NAD(P)-binding Rossmann-like Domain"/>
    <property type="match status" value="1"/>
</dbReference>
<gene>
    <name evidence="1" type="ORF">ACFQ5J_03435</name>
</gene>
<dbReference type="Proteomes" id="UP001597252">
    <property type="component" value="Unassembled WGS sequence"/>
</dbReference>
<organism evidence="1 2">
    <name type="scientific">Lacticaseibacillus baoqingensis</name>
    <dbReference type="NCBI Taxonomy" id="2486013"/>
    <lineage>
        <taxon>Bacteria</taxon>
        <taxon>Bacillati</taxon>
        <taxon>Bacillota</taxon>
        <taxon>Bacilli</taxon>
        <taxon>Lactobacillales</taxon>
        <taxon>Lactobacillaceae</taxon>
        <taxon>Lacticaseibacillus</taxon>
    </lineage>
</organism>
<dbReference type="SUPFAM" id="SSF51735">
    <property type="entry name" value="NAD(P)-binding Rossmann-fold domains"/>
    <property type="match status" value="1"/>
</dbReference>
<dbReference type="EMBL" id="JBHTON010000007">
    <property type="protein sequence ID" value="MFD1484283.1"/>
    <property type="molecule type" value="Genomic_DNA"/>
</dbReference>
<dbReference type="PANTHER" id="PTHR43128">
    <property type="entry name" value="L-2-HYDROXYCARBOXYLATE DEHYDROGENASE (NAD(P)(+))"/>
    <property type="match status" value="1"/>
</dbReference>
<accession>A0ABW4E5M0</accession>
<dbReference type="PANTHER" id="PTHR43128:SF16">
    <property type="entry name" value="L-LACTATE DEHYDROGENASE"/>
    <property type="match status" value="1"/>
</dbReference>
<reference evidence="2" key="1">
    <citation type="journal article" date="2019" name="Int. J. Syst. Evol. Microbiol.">
        <title>The Global Catalogue of Microorganisms (GCM) 10K type strain sequencing project: providing services to taxonomists for standard genome sequencing and annotation.</title>
        <authorList>
            <consortium name="The Broad Institute Genomics Platform"/>
            <consortium name="The Broad Institute Genome Sequencing Center for Infectious Disease"/>
            <person name="Wu L."/>
            <person name="Ma J."/>
        </authorList>
    </citation>
    <scope>NUCLEOTIDE SEQUENCE [LARGE SCALE GENOMIC DNA]</scope>
    <source>
        <strain evidence="2">CCM 8903</strain>
    </source>
</reference>